<dbReference type="PANTHER" id="PTHR30272">
    <property type="entry name" value="3-HYDROXYACYL-[ACYL-CARRIER-PROTEIN] DEHYDRATASE"/>
    <property type="match status" value="1"/>
</dbReference>
<name>A0ABU3B4F0_9GAMM</name>
<evidence type="ECO:0000313" key="11">
    <source>
        <dbReference type="Proteomes" id="UP001259982"/>
    </source>
</evidence>
<evidence type="ECO:0000313" key="10">
    <source>
        <dbReference type="EMBL" id="MDT0617332.1"/>
    </source>
</evidence>
<accession>A0ABU3B4F0</accession>
<dbReference type="Gene3D" id="3.10.129.10">
    <property type="entry name" value="Hotdog Thioesterase"/>
    <property type="match status" value="1"/>
</dbReference>
<evidence type="ECO:0000256" key="7">
    <source>
        <dbReference type="ARBA" id="ARBA00023239"/>
    </source>
</evidence>
<dbReference type="EC" id="4.2.1.59" evidence="9"/>
<comment type="similarity">
    <text evidence="2 9">Belongs to the thioester dehydratase family. FabZ subfamily.</text>
</comment>
<evidence type="ECO:0000256" key="2">
    <source>
        <dbReference type="ARBA" id="ARBA00009174"/>
    </source>
</evidence>
<keyword evidence="4 9" id="KW-0444">Lipid biosynthesis</keyword>
<protein>
    <recommendedName>
        <fullName evidence="9">3-hydroxyacyl-[acyl-carrier-protein] dehydratase FabZ</fullName>
        <ecNumber evidence="9">4.2.1.59</ecNumber>
    </recommendedName>
    <alternativeName>
        <fullName evidence="9">(3R)-hydroxymyristoyl-[acyl-carrier-protein] dehydratase</fullName>
        <shortName evidence="9">(3R)-hydroxymyristoyl-ACP dehydrase</shortName>
    </alternativeName>
    <alternativeName>
        <fullName evidence="9">Beta-hydroxyacyl-ACP dehydratase</fullName>
    </alternativeName>
</protein>
<dbReference type="InterPro" id="IPR010084">
    <property type="entry name" value="FabZ"/>
</dbReference>
<dbReference type="SUPFAM" id="SSF54637">
    <property type="entry name" value="Thioesterase/thiol ester dehydrase-isomerase"/>
    <property type="match status" value="1"/>
</dbReference>
<sequence length="155" mass="17378">MNHRDDIIGILRQIPHRFPFLLVDRVLECIPGERITALKNVSMNEPFFPGHFPDQPVMPGVLILEALAQAGLLLGMRTANTRDEGTLVYFAGIDKARFKRQVMPGDQLRLEVQIISAKRRLWKFRGEAWVEDKLACAADLMATPARPNGDSDAGD</sequence>
<dbReference type="NCBIfam" id="TIGR01750">
    <property type="entry name" value="fabZ"/>
    <property type="match status" value="1"/>
</dbReference>
<evidence type="ECO:0000256" key="1">
    <source>
        <dbReference type="ARBA" id="ARBA00004496"/>
    </source>
</evidence>
<comment type="catalytic activity">
    <reaction evidence="9">
        <text>a (3R)-hydroxyacyl-[ACP] = a (2E)-enoyl-[ACP] + H2O</text>
        <dbReference type="Rhea" id="RHEA:13097"/>
        <dbReference type="Rhea" id="RHEA-COMP:9925"/>
        <dbReference type="Rhea" id="RHEA-COMP:9945"/>
        <dbReference type="ChEBI" id="CHEBI:15377"/>
        <dbReference type="ChEBI" id="CHEBI:78784"/>
        <dbReference type="ChEBI" id="CHEBI:78827"/>
        <dbReference type="EC" id="4.2.1.59"/>
    </reaction>
</comment>
<organism evidence="10 11">
    <name type="scientific">Spectribacter acetivorans</name>
    <dbReference type="NCBI Taxonomy" id="3075603"/>
    <lineage>
        <taxon>Bacteria</taxon>
        <taxon>Pseudomonadati</taxon>
        <taxon>Pseudomonadota</taxon>
        <taxon>Gammaproteobacteria</taxon>
        <taxon>Salinisphaerales</taxon>
        <taxon>Salinisphaeraceae</taxon>
        <taxon>Spectribacter</taxon>
    </lineage>
</organism>
<evidence type="ECO:0000256" key="6">
    <source>
        <dbReference type="ARBA" id="ARBA00023098"/>
    </source>
</evidence>
<keyword evidence="6 9" id="KW-0443">Lipid metabolism</keyword>
<dbReference type="HAMAP" id="MF_00406">
    <property type="entry name" value="FabZ"/>
    <property type="match status" value="1"/>
</dbReference>
<dbReference type="PANTHER" id="PTHR30272:SF1">
    <property type="entry name" value="3-HYDROXYACYL-[ACYL-CARRIER-PROTEIN] DEHYDRATASE"/>
    <property type="match status" value="1"/>
</dbReference>
<proteinExistence type="inferred from homology"/>
<keyword evidence="7 9" id="KW-0456">Lyase</keyword>
<evidence type="ECO:0000256" key="5">
    <source>
        <dbReference type="ARBA" id="ARBA00022556"/>
    </source>
</evidence>
<dbReference type="EMBL" id="JAVRHY010000002">
    <property type="protein sequence ID" value="MDT0617332.1"/>
    <property type="molecule type" value="Genomic_DNA"/>
</dbReference>
<dbReference type="Proteomes" id="UP001259982">
    <property type="component" value="Unassembled WGS sequence"/>
</dbReference>
<comment type="subcellular location">
    <subcellularLocation>
        <location evidence="1 9">Cytoplasm</location>
    </subcellularLocation>
</comment>
<dbReference type="InterPro" id="IPR029069">
    <property type="entry name" value="HotDog_dom_sf"/>
</dbReference>
<comment type="caution">
    <text evidence="10">The sequence shown here is derived from an EMBL/GenBank/DDBJ whole genome shotgun (WGS) entry which is preliminary data.</text>
</comment>
<keyword evidence="11" id="KW-1185">Reference proteome</keyword>
<evidence type="ECO:0000256" key="9">
    <source>
        <dbReference type="HAMAP-Rule" id="MF_00406"/>
    </source>
</evidence>
<evidence type="ECO:0000256" key="3">
    <source>
        <dbReference type="ARBA" id="ARBA00022490"/>
    </source>
</evidence>
<dbReference type="CDD" id="cd01288">
    <property type="entry name" value="FabZ"/>
    <property type="match status" value="1"/>
</dbReference>
<dbReference type="NCBIfam" id="NF000582">
    <property type="entry name" value="PRK00006.1"/>
    <property type="match status" value="1"/>
</dbReference>
<keyword evidence="5 9" id="KW-0441">Lipid A biosynthesis</keyword>
<gene>
    <name evidence="9 10" type="primary">fabZ</name>
    <name evidence="10" type="ORF">RM531_02495</name>
</gene>
<dbReference type="Pfam" id="PF07977">
    <property type="entry name" value="FabA"/>
    <property type="match status" value="1"/>
</dbReference>
<keyword evidence="3 9" id="KW-0963">Cytoplasm</keyword>
<reference evidence="10 11" key="1">
    <citation type="submission" date="2023-09" db="EMBL/GenBank/DDBJ databases">
        <authorList>
            <person name="Rey-Velasco X."/>
        </authorList>
    </citation>
    <scope>NUCLEOTIDE SEQUENCE [LARGE SCALE GENOMIC DNA]</scope>
    <source>
        <strain evidence="10 11">P385</strain>
    </source>
</reference>
<feature type="active site" evidence="9">
    <location>
        <position position="51"/>
    </location>
</feature>
<evidence type="ECO:0000256" key="8">
    <source>
        <dbReference type="ARBA" id="ARBA00025049"/>
    </source>
</evidence>
<dbReference type="InterPro" id="IPR013114">
    <property type="entry name" value="FabA_FabZ"/>
</dbReference>
<dbReference type="RefSeq" id="WP_311657047.1">
    <property type="nucleotide sequence ID" value="NZ_JAVRHY010000002.1"/>
</dbReference>
<evidence type="ECO:0000256" key="4">
    <source>
        <dbReference type="ARBA" id="ARBA00022516"/>
    </source>
</evidence>
<comment type="function">
    <text evidence="8 9">Involved in unsaturated fatty acids biosynthesis. Catalyzes the dehydration of short chain beta-hydroxyacyl-ACPs and long chain saturated and unsaturated beta-hydroxyacyl-ACPs.</text>
</comment>
<dbReference type="GO" id="GO:0019171">
    <property type="term" value="F:(3R)-hydroxyacyl-[acyl-carrier-protein] dehydratase activity"/>
    <property type="evidence" value="ECO:0007669"/>
    <property type="project" value="UniProtKB-EC"/>
</dbReference>